<dbReference type="Gene3D" id="1.20.120.160">
    <property type="entry name" value="HPT domain"/>
    <property type="match status" value="1"/>
</dbReference>
<keyword evidence="1" id="KW-0902">Two-component regulatory system</keyword>
<evidence type="ECO:0000313" key="5">
    <source>
        <dbReference type="Proteomes" id="UP000481252"/>
    </source>
</evidence>
<dbReference type="AlphaFoldDB" id="A0A7C9V925"/>
<protein>
    <submittedName>
        <fullName evidence="4">Hpt domain-containing protein</fullName>
    </submittedName>
</protein>
<gene>
    <name evidence="4" type="ORF">G6N74_00780</name>
</gene>
<evidence type="ECO:0000259" key="3">
    <source>
        <dbReference type="Pfam" id="PF01627"/>
    </source>
</evidence>
<reference evidence="4 5" key="1">
    <citation type="submission" date="2020-02" db="EMBL/GenBank/DDBJ databases">
        <title>Genome sequence of the type strain CGMCC 1.15528 of Mesorhizobium zhangyense.</title>
        <authorList>
            <person name="Gao J."/>
            <person name="Sun J."/>
        </authorList>
    </citation>
    <scope>NUCLEOTIDE SEQUENCE [LARGE SCALE GENOMIC DNA]</scope>
    <source>
        <strain evidence="4 5">CGMCC 1.15528</strain>
    </source>
</reference>
<evidence type="ECO:0000256" key="1">
    <source>
        <dbReference type="ARBA" id="ARBA00023012"/>
    </source>
</evidence>
<dbReference type="GO" id="GO:0004672">
    <property type="term" value="F:protein kinase activity"/>
    <property type="evidence" value="ECO:0007669"/>
    <property type="project" value="UniProtKB-ARBA"/>
</dbReference>
<dbReference type="InterPro" id="IPR008207">
    <property type="entry name" value="Sig_transdc_His_kin_Hpt_dom"/>
</dbReference>
<evidence type="ECO:0000256" key="2">
    <source>
        <dbReference type="SAM" id="MobiDB-lite"/>
    </source>
</evidence>
<comment type="caution">
    <text evidence="4">The sequence shown here is derived from an EMBL/GenBank/DDBJ whole genome shotgun (WGS) entry which is preliminary data.</text>
</comment>
<proteinExistence type="predicted"/>
<dbReference type="InterPro" id="IPR036641">
    <property type="entry name" value="HPT_dom_sf"/>
</dbReference>
<name>A0A7C9V925_9HYPH</name>
<feature type="region of interest" description="Disordered" evidence="2">
    <location>
        <begin position="1"/>
        <end position="21"/>
    </location>
</feature>
<sequence>MHTSNAVAFSMPGGESCGSARSRPVDLVHLARQTMGDRALEQEVLALFVQQALQVRDQISTASTNERLRLAHGLKGSARGVGAFAIADCATAIEKQPEDRNVLKRLSGLIDEVREFVAAINR</sequence>
<feature type="domain" description="HPt" evidence="3">
    <location>
        <begin position="43"/>
        <end position="115"/>
    </location>
</feature>
<dbReference type="EMBL" id="JAAKZG010000001">
    <property type="protein sequence ID" value="NGN39590.1"/>
    <property type="molecule type" value="Genomic_DNA"/>
</dbReference>
<dbReference type="Pfam" id="PF01627">
    <property type="entry name" value="Hpt"/>
    <property type="match status" value="1"/>
</dbReference>
<dbReference type="SUPFAM" id="SSF47226">
    <property type="entry name" value="Histidine-containing phosphotransfer domain, HPT domain"/>
    <property type="match status" value="1"/>
</dbReference>
<dbReference type="Proteomes" id="UP000481252">
    <property type="component" value="Unassembled WGS sequence"/>
</dbReference>
<accession>A0A7C9V925</accession>
<dbReference type="GO" id="GO:0000160">
    <property type="term" value="P:phosphorelay signal transduction system"/>
    <property type="evidence" value="ECO:0007669"/>
    <property type="project" value="UniProtKB-KW"/>
</dbReference>
<organism evidence="4 5">
    <name type="scientific">Mesorhizobium zhangyense</name>
    <dbReference type="NCBI Taxonomy" id="1776730"/>
    <lineage>
        <taxon>Bacteria</taxon>
        <taxon>Pseudomonadati</taxon>
        <taxon>Pseudomonadota</taxon>
        <taxon>Alphaproteobacteria</taxon>
        <taxon>Hyphomicrobiales</taxon>
        <taxon>Phyllobacteriaceae</taxon>
        <taxon>Mesorhizobium</taxon>
    </lineage>
</organism>
<evidence type="ECO:0000313" key="4">
    <source>
        <dbReference type="EMBL" id="NGN39590.1"/>
    </source>
</evidence>
<keyword evidence="5" id="KW-1185">Reference proteome</keyword>